<proteinExistence type="predicted"/>
<accession>A0ABS4QUN1</accession>
<name>A0ABS4QUN1_9NOCA</name>
<evidence type="ECO:0000256" key="1">
    <source>
        <dbReference type="ARBA" id="ARBA00022676"/>
    </source>
</evidence>
<dbReference type="InterPro" id="IPR008630">
    <property type="entry name" value="Glyco_trans_34"/>
</dbReference>
<dbReference type="EMBL" id="JAGGMR010000001">
    <property type="protein sequence ID" value="MBP2194321.1"/>
    <property type="molecule type" value="Genomic_DNA"/>
</dbReference>
<dbReference type="Pfam" id="PF13692">
    <property type="entry name" value="Glyco_trans_1_4"/>
    <property type="match status" value="1"/>
</dbReference>
<feature type="compositionally biased region" description="Basic and acidic residues" evidence="3">
    <location>
        <begin position="8"/>
        <end position="17"/>
    </location>
</feature>
<evidence type="ECO:0000256" key="3">
    <source>
        <dbReference type="SAM" id="MobiDB-lite"/>
    </source>
</evidence>
<evidence type="ECO:0000256" key="2">
    <source>
        <dbReference type="ARBA" id="ARBA00022679"/>
    </source>
</evidence>
<dbReference type="CDD" id="cd03801">
    <property type="entry name" value="GT4_PimA-like"/>
    <property type="match status" value="1"/>
</dbReference>
<keyword evidence="1" id="KW-0328">Glycosyltransferase</keyword>
<dbReference type="Gene3D" id="3.90.550.10">
    <property type="entry name" value="Spore Coat Polysaccharide Biosynthesis Protein SpsA, Chain A"/>
    <property type="match status" value="1"/>
</dbReference>
<keyword evidence="5" id="KW-1185">Reference proteome</keyword>
<protein>
    <submittedName>
        <fullName evidence="4">Glycosyltransferase involved in cell wall biosynthesis</fullName>
    </submittedName>
</protein>
<dbReference type="InterPro" id="IPR029044">
    <property type="entry name" value="Nucleotide-diphossugar_trans"/>
</dbReference>
<comment type="caution">
    <text evidence="4">The sequence shown here is derived from an EMBL/GenBank/DDBJ whole genome shotgun (WGS) entry which is preliminary data.</text>
</comment>
<dbReference type="RefSeq" id="WP_209897461.1">
    <property type="nucleotide sequence ID" value="NZ_JAGGMR010000001.1"/>
</dbReference>
<dbReference type="Proteomes" id="UP001519325">
    <property type="component" value="Unassembled WGS sequence"/>
</dbReference>
<dbReference type="Gene3D" id="3.40.50.2000">
    <property type="entry name" value="Glycogen Phosphorylase B"/>
    <property type="match status" value="1"/>
</dbReference>
<organism evidence="4 5">
    <name type="scientific">Nocardia goodfellowii</name>
    <dbReference type="NCBI Taxonomy" id="882446"/>
    <lineage>
        <taxon>Bacteria</taxon>
        <taxon>Bacillati</taxon>
        <taxon>Actinomycetota</taxon>
        <taxon>Actinomycetes</taxon>
        <taxon>Mycobacteriales</taxon>
        <taxon>Nocardiaceae</taxon>
        <taxon>Nocardia</taxon>
    </lineage>
</organism>
<gene>
    <name evidence="4" type="ORF">BJ987_007222</name>
</gene>
<feature type="region of interest" description="Disordered" evidence="3">
    <location>
        <begin position="1"/>
        <end position="22"/>
    </location>
</feature>
<dbReference type="SUPFAM" id="SSF53756">
    <property type="entry name" value="UDP-Glycosyltransferase/glycogen phosphorylase"/>
    <property type="match status" value="1"/>
</dbReference>
<sequence>MDINPRTDTTRRMDTMRPTEGSRPAAAAIQLMVFRMHSTEAAKGNLGLGSSAYSGIREAVRSVSAARRRPAGLANLTIFGDFGTPDTYSRANEHMVRGMHRDGVRLSAVPLSKLGHGCSSELRRIVAKSSARVDGPILFSGCVDRPEFGFLVGPDLFVRTRCESMRIPGRWTAGLNRAKAVIVPSHHVADAFRRSGVTVPIHIVPDGIDPEAFPCQDRPPRAVFTTLLLGMMRPKNEHNDFRAGICAWQEVFRDDPDARLVIKSQQGWPDCHLAADPRIHVDTLTAETPSTAQWYADADVLMVLGNEGFGTTLLEGMATGLPVIALESEGQADVCREAGDLVLSVEPSKWRPDTQPDRAFTGVLAGADCADVQEKLRWVSLHRGAAAELGRAASRWVRTHRDVWNCGPDVLAVVEEHTNVRKPLRHNPVQWPRRPLPTAVEMPAPMAELQGVVVGEDHPPLWSFQPPKQATIGLVTLWSPKIEGWARPHAEDKRAYCERHGFAFYGYTDVFTKERAPHWSKIPAVKRHLDDHDWVYWIDADAAITNFDIDLKDLCDDDYDLIVTHDPGGFNSGSFLARGNDAVREFLDAAWSMEVTDLFFEQTAMARAIALLPELRVKVLEMRRMNSFVPNFRRGDFICHPAGQSELVKIAMLEQVRASAIGR</sequence>
<evidence type="ECO:0000313" key="4">
    <source>
        <dbReference type="EMBL" id="MBP2194321.1"/>
    </source>
</evidence>
<dbReference type="Pfam" id="PF05637">
    <property type="entry name" value="Glyco_transf_34"/>
    <property type="match status" value="1"/>
</dbReference>
<keyword evidence="2" id="KW-0808">Transferase</keyword>
<evidence type="ECO:0000313" key="5">
    <source>
        <dbReference type="Proteomes" id="UP001519325"/>
    </source>
</evidence>
<dbReference type="PANTHER" id="PTHR31306">
    <property type="entry name" value="ALPHA-1,6-MANNOSYLTRANSFERASE MNN11-RELATED"/>
    <property type="match status" value="1"/>
</dbReference>
<dbReference type="PANTHER" id="PTHR31306:SF4">
    <property type="entry name" value="ALPHA-1,2-GALACTOSYLTRANSFERASE"/>
    <property type="match status" value="1"/>
</dbReference>
<reference evidence="4 5" key="1">
    <citation type="submission" date="2021-03" db="EMBL/GenBank/DDBJ databases">
        <title>Sequencing the genomes of 1000 actinobacteria strains.</title>
        <authorList>
            <person name="Klenk H.-P."/>
        </authorList>
    </citation>
    <scope>NUCLEOTIDE SEQUENCE [LARGE SCALE GENOMIC DNA]</scope>
    <source>
        <strain evidence="4 5">DSM 45516</strain>
    </source>
</reference>